<name>A0AAV3XA57_9CYAN</name>
<dbReference type="RefSeq" id="WP_226575478.1">
    <property type="nucleotide sequence ID" value="NZ_BLAY01000010.1"/>
</dbReference>
<gene>
    <name evidence="1" type="ORF">MiSe_09550</name>
</gene>
<reference evidence="1" key="1">
    <citation type="submission" date="2019-10" db="EMBL/GenBank/DDBJ databases">
        <title>Draft genome sequece of Microseira wollei NIES-4236.</title>
        <authorList>
            <person name="Yamaguchi H."/>
            <person name="Suzuki S."/>
            <person name="Kawachi M."/>
        </authorList>
    </citation>
    <scope>NUCLEOTIDE SEQUENCE</scope>
    <source>
        <strain evidence="1">NIES-4236</strain>
    </source>
</reference>
<evidence type="ECO:0000313" key="1">
    <source>
        <dbReference type="EMBL" id="GET36207.1"/>
    </source>
</evidence>
<dbReference type="InterPro" id="IPR015943">
    <property type="entry name" value="WD40/YVTN_repeat-like_dom_sf"/>
</dbReference>
<accession>A0AAV3XA57</accession>
<dbReference type="InterPro" id="IPR026374">
    <property type="entry name" value="Cyano_PEP"/>
</dbReference>
<dbReference type="Gene3D" id="2.130.10.10">
    <property type="entry name" value="YVTN repeat-like/Quinoprotein amine dehydrogenase"/>
    <property type="match status" value="1"/>
</dbReference>
<dbReference type="SUPFAM" id="SSF63829">
    <property type="entry name" value="Calcium-dependent phosphotriesterase"/>
    <property type="match status" value="1"/>
</dbReference>
<organism evidence="1 2">
    <name type="scientific">Microseira wollei NIES-4236</name>
    <dbReference type="NCBI Taxonomy" id="2530354"/>
    <lineage>
        <taxon>Bacteria</taxon>
        <taxon>Bacillati</taxon>
        <taxon>Cyanobacteriota</taxon>
        <taxon>Cyanophyceae</taxon>
        <taxon>Oscillatoriophycideae</taxon>
        <taxon>Aerosakkonematales</taxon>
        <taxon>Aerosakkonemataceae</taxon>
        <taxon>Microseira</taxon>
    </lineage>
</organism>
<dbReference type="EMBL" id="BLAY01000010">
    <property type="protein sequence ID" value="GET36207.1"/>
    <property type="molecule type" value="Genomic_DNA"/>
</dbReference>
<keyword evidence="2" id="KW-1185">Reference proteome</keyword>
<dbReference type="NCBIfam" id="TIGR04155">
    <property type="entry name" value="cyano_PEP"/>
    <property type="match status" value="1"/>
</dbReference>
<dbReference type="Proteomes" id="UP001050975">
    <property type="component" value="Unassembled WGS sequence"/>
</dbReference>
<proteinExistence type="predicted"/>
<dbReference type="AlphaFoldDB" id="A0AAV3XA57"/>
<comment type="caution">
    <text evidence="1">The sequence shown here is derived from an EMBL/GenBank/DDBJ whole genome shotgun (WGS) entry which is preliminary data.</text>
</comment>
<sequence length="389" mass="41273">MKKLLTGLASLTLVVGSLEPVKAAVIVLEPTAGPLSIYDTGGILNYSPPGLDCTRASLPNIPTDRPFYMGGLEVAPDGSGVFVTQSNNIPCNDFFDHPSTLNRLIKSTGLGTASQVGPILEAGNNGTWGNDLTLGPEGLYYIATNKGVWGFDPAGGSPRQFAGGETIWTASGLTFTPDGNTAILSSDWPKGLWSVPKGGSINNLGRLIPVVPQEAWDDHVVTKDGKLLMMGDNASELIEVLPDGRLEDVFRFRDYIDVRSYFRGNSYGSRGTVDPITGDIFYAVSFESPSSSIIRIKSDFSGATPFATGFAEDLRDLDFGPSSSGGTGAISLYVSENNRATGVGTIYEIGVGTTAVPEPSETILGSIMVLGFGVLFKRKLSKKQKKLKK</sequence>
<evidence type="ECO:0008006" key="3">
    <source>
        <dbReference type="Google" id="ProtNLM"/>
    </source>
</evidence>
<protein>
    <recommendedName>
        <fullName evidence="3">PEP-CTERM protein-sorting domain-containing protein</fullName>
    </recommendedName>
</protein>
<evidence type="ECO:0000313" key="2">
    <source>
        <dbReference type="Proteomes" id="UP001050975"/>
    </source>
</evidence>